<feature type="region of interest" description="Disordered" evidence="2">
    <location>
        <begin position="116"/>
        <end position="161"/>
    </location>
</feature>
<keyword evidence="3" id="KW-0347">Helicase</keyword>
<protein>
    <submittedName>
        <fullName evidence="3">Helicase</fullName>
    </submittedName>
</protein>
<accession>A0A4Q4ZYW3</accession>
<dbReference type="RefSeq" id="WP_129897895.1">
    <property type="nucleotide sequence ID" value="NZ_RYUH01000014.1"/>
</dbReference>
<keyword evidence="1" id="KW-0175">Coiled coil</keyword>
<dbReference type="GO" id="GO:0004386">
    <property type="term" value="F:helicase activity"/>
    <property type="evidence" value="ECO:0007669"/>
    <property type="project" value="UniProtKB-KW"/>
</dbReference>
<name>A0A4Q4ZYW3_9BIFI</name>
<gene>
    <name evidence="3" type="ORF">PG2093B_1380</name>
</gene>
<evidence type="ECO:0000313" key="3">
    <source>
        <dbReference type="EMBL" id="RYQ08826.1"/>
    </source>
</evidence>
<sequence length="161" mass="17865">MADDTGTQNENADEPQGTQDESTDWEAKYKEAVAQSRKWEDRAKASFADFEELKKLKEAQMSDAEKTAKRIAELEQENAGYKAAQQQEQWRTQVAKKTGAPADVLRGTSLEEIEAHAASLEPLLHPAPKLPHVSDPAKQPSGKTADEEAKAWVSRLFGEDK</sequence>
<organism evidence="3 4">
    <name type="scientific">Bifidobacterium pseudolongum subsp. globosum</name>
    <dbReference type="NCBI Taxonomy" id="1690"/>
    <lineage>
        <taxon>Bacteria</taxon>
        <taxon>Bacillati</taxon>
        <taxon>Actinomycetota</taxon>
        <taxon>Actinomycetes</taxon>
        <taxon>Bifidobacteriales</taxon>
        <taxon>Bifidobacteriaceae</taxon>
        <taxon>Bifidobacterium</taxon>
    </lineage>
</organism>
<feature type="compositionally biased region" description="Polar residues" evidence="2">
    <location>
        <begin position="1"/>
        <end position="20"/>
    </location>
</feature>
<keyword evidence="3" id="KW-0378">Hydrolase</keyword>
<keyword evidence="3" id="KW-0547">Nucleotide-binding</keyword>
<feature type="coiled-coil region" evidence="1">
    <location>
        <begin position="57"/>
        <end position="91"/>
    </location>
</feature>
<dbReference type="EMBL" id="RYUH01000014">
    <property type="protein sequence ID" value="RYQ08826.1"/>
    <property type="molecule type" value="Genomic_DNA"/>
</dbReference>
<dbReference type="Proteomes" id="UP000292568">
    <property type="component" value="Unassembled WGS sequence"/>
</dbReference>
<reference evidence="3 4" key="1">
    <citation type="submission" date="2018-12" db="EMBL/GenBank/DDBJ databases">
        <title>Unveiling genomic diversity among members of the Bifidobacterium pseudolongum species, a widely distributed gut commensal of the animal kingdom.</title>
        <authorList>
            <person name="Lugli G.A."/>
            <person name="Duranti S."/>
            <person name="Albert K."/>
            <person name="Mancabelli L."/>
            <person name="Napoli S."/>
            <person name="Viappiani A."/>
            <person name="Anzalone R."/>
            <person name="Longhi G."/>
            <person name="Milani C."/>
            <person name="Turroni F."/>
            <person name="Alessandri G."/>
            <person name="Sela D.A."/>
            <person name="Van Sinderen D."/>
            <person name="Ventura M."/>
        </authorList>
    </citation>
    <scope>NUCLEOTIDE SEQUENCE [LARGE SCALE GENOMIC DNA]</scope>
    <source>
        <strain evidence="3 4">2093B</strain>
    </source>
</reference>
<comment type="caution">
    <text evidence="3">The sequence shown here is derived from an EMBL/GenBank/DDBJ whole genome shotgun (WGS) entry which is preliminary data.</text>
</comment>
<feature type="region of interest" description="Disordered" evidence="2">
    <location>
        <begin position="1"/>
        <end position="26"/>
    </location>
</feature>
<evidence type="ECO:0000313" key="4">
    <source>
        <dbReference type="Proteomes" id="UP000292568"/>
    </source>
</evidence>
<dbReference type="AlphaFoldDB" id="A0A4Q4ZYW3"/>
<proteinExistence type="predicted"/>
<evidence type="ECO:0000256" key="2">
    <source>
        <dbReference type="SAM" id="MobiDB-lite"/>
    </source>
</evidence>
<evidence type="ECO:0000256" key="1">
    <source>
        <dbReference type="SAM" id="Coils"/>
    </source>
</evidence>
<keyword evidence="3" id="KW-0067">ATP-binding</keyword>